<name>A0ABM7MJI3_9BURK</name>
<dbReference type="RefSeq" id="WP_223909819.1">
    <property type="nucleotide sequence ID" value="NZ_AP024238.1"/>
</dbReference>
<dbReference type="Proteomes" id="UP000824366">
    <property type="component" value="Chromosome"/>
</dbReference>
<evidence type="ECO:0000256" key="10">
    <source>
        <dbReference type="ARBA" id="ARBA00030772"/>
    </source>
</evidence>
<evidence type="ECO:0000256" key="1">
    <source>
        <dbReference type="ARBA" id="ARBA00004533"/>
    </source>
</evidence>
<keyword evidence="6" id="KW-0997">Cell inner membrane</keyword>
<evidence type="ECO:0000256" key="4">
    <source>
        <dbReference type="ARBA" id="ARBA00022448"/>
    </source>
</evidence>
<accession>A0ABM7MJI3</accession>
<evidence type="ECO:0000256" key="6">
    <source>
        <dbReference type="ARBA" id="ARBA00022519"/>
    </source>
</evidence>
<keyword evidence="11" id="KW-1133">Transmembrane helix</keyword>
<evidence type="ECO:0000256" key="3">
    <source>
        <dbReference type="ARBA" id="ARBA00021563"/>
    </source>
</evidence>
<keyword evidence="13" id="KW-1185">Reference proteome</keyword>
<keyword evidence="7 11" id="KW-0812">Transmembrane</keyword>
<dbReference type="EMBL" id="AP024238">
    <property type="protein sequence ID" value="BCO26411.1"/>
    <property type="molecule type" value="Genomic_DNA"/>
</dbReference>
<keyword evidence="5" id="KW-1003">Cell membrane</keyword>
<dbReference type="Pfam" id="PF01203">
    <property type="entry name" value="T2SSN"/>
    <property type="match status" value="1"/>
</dbReference>
<reference evidence="12 13" key="1">
    <citation type="journal article" date="2021" name="Microbiol. Spectr.">
        <title>A Single Bacterium Capable of Oxidation and Reduction of Iron at Circumneutral pH.</title>
        <authorList>
            <person name="Kato S."/>
            <person name="Ohkuma M."/>
        </authorList>
    </citation>
    <scope>NUCLEOTIDE SEQUENCE [LARGE SCALE GENOMIC DNA]</scope>
    <source>
        <strain evidence="12 13">MIZ03</strain>
    </source>
</reference>
<evidence type="ECO:0000256" key="7">
    <source>
        <dbReference type="ARBA" id="ARBA00022692"/>
    </source>
</evidence>
<evidence type="ECO:0000256" key="9">
    <source>
        <dbReference type="ARBA" id="ARBA00023136"/>
    </source>
</evidence>
<protein>
    <recommendedName>
        <fullName evidence="3">Type II secretion system protein N</fullName>
    </recommendedName>
    <alternativeName>
        <fullName evidence="10">General secretion pathway protein N</fullName>
    </alternativeName>
</protein>
<keyword evidence="9 11" id="KW-0472">Membrane</keyword>
<comment type="subcellular location">
    <subcellularLocation>
        <location evidence="1">Cell inner membrane</location>
    </subcellularLocation>
</comment>
<gene>
    <name evidence="12" type="ORF">MIZ03_1293</name>
</gene>
<keyword evidence="4" id="KW-0813">Transport</keyword>
<organism evidence="12 13">
    <name type="scientific">Rhodoferax lithotrophicus</name>
    <dbReference type="NCBI Taxonomy" id="2798804"/>
    <lineage>
        <taxon>Bacteria</taxon>
        <taxon>Pseudomonadati</taxon>
        <taxon>Pseudomonadota</taxon>
        <taxon>Betaproteobacteria</taxon>
        <taxon>Burkholderiales</taxon>
        <taxon>Comamonadaceae</taxon>
        <taxon>Rhodoferax</taxon>
    </lineage>
</organism>
<evidence type="ECO:0000313" key="13">
    <source>
        <dbReference type="Proteomes" id="UP000824366"/>
    </source>
</evidence>
<evidence type="ECO:0000313" key="12">
    <source>
        <dbReference type="EMBL" id="BCO26411.1"/>
    </source>
</evidence>
<sequence length="275" mass="29076">MSLLTRPRHPLRPATFGRAGVQPPWVWGWSGLLLGALLSVILFAPAHWLAAAVGQASQGQVLLQDARGTVWSGTAQLTLTGGADSTATATLPSRLEWALQPAWSGLVLQLQASCCLPQPWRVSVMPRWGGLQVSLSDSPSSWPAQLLTGLGTPFNTLALQGQLALSTQGLSLTWVAGRLQLAGQTQLQLQDLSSRLSTLSPMGSYRFTLTGGSTPELQLVTLKGPLQLSGSGQWVGGRLRFVGEASSAPEHLPALSNLLNIIGRRNGARSVIKLG</sequence>
<evidence type="ECO:0000256" key="8">
    <source>
        <dbReference type="ARBA" id="ARBA00022927"/>
    </source>
</evidence>
<comment type="similarity">
    <text evidence="2">Belongs to the GSP N family.</text>
</comment>
<feature type="transmembrane region" description="Helical" evidence="11">
    <location>
        <begin position="26"/>
        <end position="50"/>
    </location>
</feature>
<dbReference type="InterPro" id="IPR022792">
    <property type="entry name" value="T2SS_protein-GspN"/>
</dbReference>
<evidence type="ECO:0000256" key="5">
    <source>
        <dbReference type="ARBA" id="ARBA00022475"/>
    </source>
</evidence>
<evidence type="ECO:0000256" key="2">
    <source>
        <dbReference type="ARBA" id="ARBA00007208"/>
    </source>
</evidence>
<evidence type="ECO:0000256" key="11">
    <source>
        <dbReference type="SAM" id="Phobius"/>
    </source>
</evidence>
<keyword evidence="8" id="KW-0653">Protein transport</keyword>
<proteinExistence type="inferred from homology"/>